<dbReference type="Pfam" id="PF12680">
    <property type="entry name" value="SnoaL_2"/>
    <property type="match status" value="1"/>
</dbReference>
<dbReference type="AlphaFoldDB" id="A0A840U221"/>
<sequence>MRKSILLSTLAAALLLASCEPKAKPETPPQTTAQQTAQILTDIEDVETQWAAALNAKDIDALMALYADDAVSMPDGAPALTGKAAIRAAQEQEFAETQAYSHVYFETKDVFSEGNTVTEVGTSTFTDAAGTVVLTGKYMVVFEKQSDKYLCIREIYNKDKN</sequence>
<accession>A0A840U221</accession>
<feature type="signal peptide" evidence="1">
    <location>
        <begin position="1"/>
        <end position="23"/>
    </location>
</feature>
<reference evidence="3 4" key="1">
    <citation type="submission" date="2020-08" db="EMBL/GenBank/DDBJ databases">
        <title>Genomic Encyclopedia of Type Strains, Phase IV (KMG-IV): sequencing the most valuable type-strain genomes for metagenomic binning, comparative biology and taxonomic classification.</title>
        <authorList>
            <person name="Goeker M."/>
        </authorList>
    </citation>
    <scope>NUCLEOTIDE SEQUENCE [LARGE SCALE GENOMIC DNA]</scope>
    <source>
        <strain evidence="3 4">DSM 105074</strain>
    </source>
</reference>
<keyword evidence="4" id="KW-1185">Reference proteome</keyword>
<evidence type="ECO:0000256" key="1">
    <source>
        <dbReference type="SAM" id="SignalP"/>
    </source>
</evidence>
<dbReference type="InterPro" id="IPR032710">
    <property type="entry name" value="NTF2-like_dom_sf"/>
</dbReference>
<dbReference type="SUPFAM" id="SSF54427">
    <property type="entry name" value="NTF2-like"/>
    <property type="match status" value="1"/>
</dbReference>
<organism evidence="3 4">
    <name type="scientific">Rhabdobacter roseus</name>
    <dbReference type="NCBI Taxonomy" id="1655419"/>
    <lineage>
        <taxon>Bacteria</taxon>
        <taxon>Pseudomonadati</taxon>
        <taxon>Bacteroidota</taxon>
        <taxon>Cytophagia</taxon>
        <taxon>Cytophagales</taxon>
        <taxon>Cytophagaceae</taxon>
        <taxon>Rhabdobacter</taxon>
    </lineage>
</organism>
<comment type="caution">
    <text evidence="3">The sequence shown here is derived from an EMBL/GenBank/DDBJ whole genome shotgun (WGS) entry which is preliminary data.</text>
</comment>
<protein>
    <submittedName>
        <fullName evidence="3">Uncharacterized protein (TIGR02246 family)</fullName>
    </submittedName>
</protein>
<dbReference type="InterPro" id="IPR037401">
    <property type="entry name" value="SnoaL-like"/>
</dbReference>
<dbReference type="Proteomes" id="UP000557307">
    <property type="component" value="Unassembled WGS sequence"/>
</dbReference>
<keyword evidence="1" id="KW-0732">Signal</keyword>
<evidence type="ECO:0000313" key="4">
    <source>
        <dbReference type="Proteomes" id="UP000557307"/>
    </source>
</evidence>
<feature type="chain" id="PRO_5032540379" evidence="1">
    <location>
        <begin position="24"/>
        <end position="161"/>
    </location>
</feature>
<evidence type="ECO:0000313" key="3">
    <source>
        <dbReference type="EMBL" id="MBB5286180.1"/>
    </source>
</evidence>
<proteinExistence type="predicted"/>
<dbReference type="Gene3D" id="3.10.450.50">
    <property type="match status" value="1"/>
</dbReference>
<feature type="domain" description="SnoaL-like" evidence="2">
    <location>
        <begin position="49"/>
        <end position="146"/>
    </location>
</feature>
<dbReference type="PROSITE" id="PS51257">
    <property type="entry name" value="PROKAR_LIPOPROTEIN"/>
    <property type="match status" value="1"/>
</dbReference>
<dbReference type="EMBL" id="JACHGF010000008">
    <property type="protein sequence ID" value="MBB5286180.1"/>
    <property type="molecule type" value="Genomic_DNA"/>
</dbReference>
<evidence type="ECO:0000259" key="2">
    <source>
        <dbReference type="Pfam" id="PF12680"/>
    </source>
</evidence>
<gene>
    <name evidence="3" type="ORF">HNQ92_004340</name>
</gene>
<name>A0A840U221_9BACT</name>
<dbReference type="RefSeq" id="WP_184177039.1">
    <property type="nucleotide sequence ID" value="NZ_JACHGF010000008.1"/>
</dbReference>